<keyword evidence="5 7" id="KW-1133">Transmembrane helix</keyword>
<dbReference type="HOGENOM" id="CLU_019375_7_2_9"/>
<dbReference type="OrthoDB" id="9768885at2"/>
<evidence type="ECO:0000256" key="2">
    <source>
        <dbReference type="ARBA" id="ARBA00022448"/>
    </source>
</evidence>
<dbReference type="EMBL" id="AGBB01000082">
    <property type="protein sequence ID" value="EGY79962.1"/>
    <property type="molecule type" value="Genomic_DNA"/>
</dbReference>
<dbReference type="SUPFAM" id="SSF118215">
    <property type="entry name" value="Proton glutamate symport protein"/>
    <property type="match status" value="1"/>
</dbReference>
<evidence type="ECO:0000313" key="9">
    <source>
        <dbReference type="Proteomes" id="UP000003422"/>
    </source>
</evidence>
<dbReference type="Gene3D" id="1.10.3860.10">
    <property type="entry name" value="Sodium:dicarboxylate symporter"/>
    <property type="match status" value="1"/>
</dbReference>
<dbReference type="InterPro" id="IPR001991">
    <property type="entry name" value="Na-dicarboxylate_symporter"/>
</dbReference>
<evidence type="ECO:0000256" key="6">
    <source>
        <dbReference type="ARBA" id="ARBA00023136"/>
    </source>
</evidence>
<dbReference type="RefSeq" id="WP_004820755.1">
    <property type="nucleotide sequence ID" value="NZ_JH165061.1"/>
</dbReference>
<proteinExistence type="predicted"/>
<dbReference type="PANTHER" id="PTHR42865">
    <property type="entry name" value="PROTON/GLUTAMATE-ASPARTATE SYMPORTER"/>
    <property type="match status" value="1"/>
</dbReference>
<organism evidence="8 9">
    <name type="scientific">Peptoniphilus indolicus ATCC 29427</name>
    <dbReference type="NCBI Taxonomy" id="997350"/>
    <lineage>
        <taxon>Bacteria</taxon>
        <taxon>Bacillati</taxon>
        <taxon>Bacillota</taxon>
        <taxon>Tissierellia</taxon>
        <taxon>Tissierellales</taxon>
        <taxon>Peptoniphilaceae</taxon>
        <taxon>Peptoniphilus</taxon>
    </lineage>
</organism>
<accession>G4D3E2</accession>
<keyword evidence="2" id="KW-0813">Transport</keyword>
<dbReference type="eggNOG" id="COG1301">
    <property type="taxonomic scope" value="Bacteria"/>
</dbReference>
<gene>
    <name evidence="8" type="primary">gltT</name>
    <name evidence="8" type="ORF">HMPREF9129_0922</name>
</gene>
<evidence type="ECO:0000256" key="3">
    <source>
        <dbReference type="ARBA" id="ARBA00022475"/>
    </source>
</evidence>
<dbReference type="PATRIC" id="fig|997350.3.peg.890"/>
<comment type="caution">
    <text evidence="8">The sequence shown here is derived from an EMBL/GenBank/DDBJ whole genome shotgun (WGS) entry which is preliminary data.</text>
</comment>
<feature type="transmembrane region" description="Helical" evidence="7">
    <location>
        <begin position="178"/>
        <end position="202"/>
    </location>
</feature>
<evidence type="ECO:0000256" key="4">
    <source>
        <dbReference type="ARBA" id="ARBA00022692"/>
    </source>
</evidence>
<keyword evidence="6 7" id="KW-0472">Membrane</keyword>
<evidence type="ECO:0000256" key="5">
    <source>
        <dbReference type="ARBA" id="ARBA00022989"/>
    </source>
</evidence>
<feature type="transmembrane region" description="Helical" evidence="7">
    <location>
        <begin position="332"/>
        <end position="352"/>
    </location>
</feature>
<comment type="subcellular location">
    <subcellularLocation>
        <location evidence="1">Cell membrane</location>
        <topology evidence="1">Multi-pass membrane protein</topology>
    </subcellularLocation>
</comment>
<evidence type="ECO:0000256" key="7">
    <source>
        <dbReference type="SAM" id="Phobius"/>
    </source>
</evidence>
<name>G4D3E2_9FIRM</name>
<evidence type="ECO:0000313" key="8">
    <source>
        <dbReference type="EMBL" id="EGY79962.1"/>
    </source>
</evidence>
<dbReference type="Pfam" id="PF00375">
    <property type="entry name" value="SDF"/>
    <property type="match status" value="1"/>
</dbReference>
<keyword evidence="9" id="KW-1185">Reference proteome</keyword>
<feature type="transmembrane region" description="Helical" evidence="7">
    <location>
        <begin position="147"/>
        <end position="166"/>
    </location>
</feature>
<dbReference type="STRING" id="997350.HMPREF9129_0922"/>
<dbReference type="GO" id="GO:0015293">
    <property type="term" value="F:symporter activity"/>
    <property type="evidence" value="ECO:0007669"/>
    <property type="project" value="UniProtKB-KW"/>
</dbReference>
<feature type="transmembrane region" description="Helical" evidence="7">
    <location>
        <begin position="43"/>
        <end position="64"/>
    </location>
</feature>
<dbReference type="Proteomes" id="UP000003422">
    <property type="component" value="Unassembled WGS sequence"/>
</dbReference>
<dbReference type="PRINTS" id="PR00173">
    <property type="entry name" value="EDTRNSPORT"/>
</dbReference>
<reference evidence="8 9" key="1">
    <citation type="submission" date="2011-06" db="EMBL/GenBank/DDBJ databases">
        <authorList>
            <person name="Muzny D."/>
            <person name="Qin X."/>
            <person name="Deng J."/>
            <person name="Jiang H."/>
            <person name="Liu Y."/>
            <person name="Qu J."/>
            <person name="Song X.-Z."/>
            <person name="Zhang L."/>
            <person name="Thornton R."/>
            <person name="Coyle M."/>
            <person name="Francisco L."/>
            <person name="Jackson L."/>
            <person name="Javaid M."/>
            <person name="Korchina V."/>
            <person name="Kovar C."/>
            <person name="Mata R."/>
            <person name="Mathew T."/>
            <person name="Ngo R."/>
            <person name="Nguyen L."/>
            <person name="Nguyen N."/>
            <person name="Okwuonu G."/>
            <person name="Ongeri F."/>
            <person name="Pham C."/>
            <person name="Simmons D."/>
            <person name="Wilczek-Boney K."/>
            <person name="Hale W."/>
            <person name="Jakkamsetti A."/>
            <person name="Pham P."/>
            <person name="Ruth R."/>
            <person name="San Lucas F."/>
            <person name="Warren J."/>
            <person name="Zhang J."/>
            <person name="Zhao Z."/>
            <person name="Zhou C."/>
            <person name="Zhu D."/>
            <person name="Lee S."/>
            <person name="Bess C."/>
            <person name="Blankenburg K."/>
            <person name="Forbes L."/>
            <person name="Fu Q."/>
            <person name="Gubbala S."/>
            <person name="Hirani K."/>
            <person name="Jayaseelan J.C."/>
            <person name="Lara F."/>
            <person name="Munidasa M."/>
            <person name="Palculict T."/>
            <person name="Patil S."/>
            <person name="Pu L.-L."/>
            <person name="Saada N."/>
            <person name="Tang L."/>
            <person name="Weissenberger G."/>
            <person name="Zhu Y."/>
            <person name="Hemphill L."/>
            <person name="Shang Y."/>
            <person name="Youmans B."/>
            <person name="Ayvaz T."/>
            <person name="Ross M."/>
            <person name="Santibanez J."/>
            <person name="Aqrawi P."/>
            <person name="Gross S."/>
            <person name="Joshi V."/>
            <person name="Fowler G."/>
            <person name="Nazareth L."/>
            <person name="Reid J."/>
            <person name="Worley K."/>
            <person name="Petrosino J."/>
            <person name="Highlander S."/>
            <person name="Gibbs R."/>
        </authorList>
    </citation>
    <scope>NUCLEOTIDE SEQUENCE [LARGE SCALE GENOMIC DNA]</scope>
    <source>
        <strain evidence="8 9">ATCC 29427</strain>
    </source>
</reference>
<feature type="transmembrane region" description="Helical" evidence="7">
    <location>
        <begin position="12"/>
        <end position="31"/>
    </location>
</feature>
<feature type="transmembrane region" description="Helical" evidence="7">
    <location>
        <begin position="222"/>
        <end position="243"/>
    </location>
</feature>
<dbReference type="AlphaFoldDB" id="G4D3E2"/>
<sequence>MTEKVSKKRDLSLLLLIGGIVLGAIIGLVFGEKATVLKPLGDIFLNLMFTIVAPMVLVSISTAVGNMIDMKRLGKILTWTMLIFVVTGLFAGIVSFGTLNIFNIVDPGSMNFEMAAEQGVEIKSAGDMVVETLTVSDFPEILSRKNMLAIIVFSIMLGLAVSKNGGKDSLVGKLLNNLNNVIMTIISFIMKLAPIGLGAYFANLVGEFGPELIGNYGRLLAVYYPLIIIYVVIFFPLYAYFAGGKIGVRRMSKNIIKPMVTSFATQSSVATLPVNKNACNNIGVSEDISDIILPLGCTMHMDGSVISSIFKIAFLFGIYGIPYTGIDVYAKSMMVAILSAFVLSGAPGGGLVGEMLIVSLFNFPPESFPIIATIGFLVDPAATMANASGDTIASMMVTRIVEGKNWIRKKDVASE</sequence>
<dbReference type="GO" id="GO:0005886">
    <property type="term" value="C:plasma membrane"/>
    <property type="evidence" value="ECO:0007669"/>
    <property type="project" value="UniProtKB-SubCell"/>
</dbReference>
<keyword evidence="3" id="KW-1003">Cell membrane</keyword>
<feature type="transmembrane region" description="Helical" evidence="7">
    <location>
        <begin position="76"/>
        <end position="102"/>
    </location>
</feature>
<evidence type="ECO:0000256" key="1">
    <source>
        <dbReference type="ARBA" id="ARBA00004651"/>
    </source>
</evidence>
<dbReference type="GO" id="GO:0006835">
    <property type="term" value="P:dicarboxylic acid transport"/>
    <property type="evidence" value="ECO:0007669"/>
    <property type="project" value="TreeGrafter"/>
</dbReference>
<dbReference type="InterPro" id="IPR036458">
    <property type="entry name" value="Na:dicarbo_symporter_sf"/>
</dbReference>
<protein>
    <submittedName>
        <fullName evidence="8">DAACS family dicarboxylate/amino acid:sodium (Na+) or proton (H+) symporter</fullName>
    </submittedName>
</protein>
<feature type="transmembrane region" description="Helical" evidence="7">
    <location>
        <begin position="309"/>
        <end position="326"/>
    </location>
</feature>
<keyword evidence="4 7" id="KW-0812">Transmembrane</keyword>
<dbReference type="PANTHER" id="PTHR42865:SF7">
    <property type="entry name" value="PROTON_GLUTAMATE-ASPARTATE SYMPORTER"/>
    <property type="match status" value="1"/>
</dbReference>